<evidence type="ECO:0000313" key="1">
    <source>
        <dbReference type="EMBL" id="MZJ39646.1"/>
    </source>
</evidence>
<reference evidence="1 2" key="1">
    <citation type="journal article" date="2019" name="Nat. Med.">
        <title>A library of human gut bacterial isolates paired with longitudinal multiomics data enables mechanistic microbiome research.</title>
        <authorList>
            <person name="Poyet M."/>
            <person name="Groussin M."/>
            <person name="Gibbons S.M."/>
            <person name="Avila-Pacheco J."/>
            <person name="Jiang X."/>
            <person name="Kearney S.M."/>
            <person name="Perrotta A.R."/>
            <person name="Berdy B."/>
            <person name="Zhao S."/>
            <person name="Lieberman T.D."/>
            <person name="Swanson P.K."/>
            <person name="Smith M."/>
            <person name="Roesemann S."/>
            <person name="Alexander J.E."/>
            <person name="Rich S.A."/>
            <person name="Livny J."/>
            <person name="Vlamakis H."/>
            <person name="Clish C."/>
            <person name="Bullock K."/>
            <person name="Deik A."/>
            <person name="Scott J."/>
            <person name="Pierce K.A."/>
            <person name="Xavier R.J."/>
            <person name="Alm E.J."/>
        </authorList>
    </citation>
    <scope>NUCLEOTIDE SEQUENCE [LARGE SCALE GENOMIC DNA]</scope>
    <source>
        <strain evidence="1 2">BIOML-A20</strain>
    </source>
</reference>
<organism evidence="1 2">
    <name type="scientific">Collinsella aerofaciens</name>
    <dbReference type="NCBI Taxonomy" id="74426"/>
    <lineage>
        <taxon>Bacteria</taxon>
        <taxon>Bacillati</taxon>
        <taxon>Actinomycetota</taxon>
        <taxon>Coriobacteriia</taxon>
        <taxon>Coriobacteriales</taxon>
        <taxon>Coriobacteriaceae</taxon>
        <taxon>Collinsella</taxon>
    </lineage>
</organism>
<dbReference type="EMBL" id="WWSR01000010">
    <property type="protein sequence ID" value="MZJ39646.1"/>
    <property type="molecule type" value="Genomic_DNA"/>
</dbReference>
<dbReference type="SUPFAM" id="SSF103084">
    <property type="entry name" value="Holliday junction resolvase RusA"/>
    <property type="match status" value="1"/>
</dbReference>
<evidence type="ECO:0000313" key="2">
    <source>
        <dbReference type="Proteomes" id="UP000469380"/>
    </source>
</evidence>
<name>A0A6N9JK13_9ACTN</name>
<dbReference type="GO" id="GO:0000287">
    <property type="term" value="F:magnesium ion binding"/>
    <property type="evidence" value="ECO:0007669"/>
    <property type="project" value="InterPro"/>
</dbReference>
<dbReference type="AlphaFoldDB" id="A0A6N9JK13"/>
<comment type="caution">
    <text evidence="1">The sequence shown here is derived from an EMBL/GenBank/DDBJ whole genome shotgun (WGS) entry which is preliminary data.</text>
</comment>
<dbReference type="RefSeq" id="WP_158551309.1">
    <property type="nucleotide sequence ID" value="NZ_CABJFS010000002.1"/>
</dbReference>
<protein>
    <submittedName>
        <fullName evidence="1">RusA family crossover junction endodeoxyribonuclease</fullName>
    </submittedName>
</protein>
<dbReference type="Gene3D" id="3.30.1330.70">
    <property type="entry name" value="Holliday junction resolvase RusA"/>
    <property type="match status" value="1"/>
</dbReference>
<proteinExistence type="predicted"/>
<sequence>MRCTVTVEGRMPSLNDYISAERANRYKAAAMKKRETARVRAAAMQQRAPRFERRVTVRTTFYEPDMRRDADNVGFARKFVLDGLVAAGVIKDDSRKYVEQCPDRVLTDRARPRVVVEVSDE</sequence>
<dbReference type="Proteomes" id="UP000469380">
    <property type="component" value="Unassembled WGS sequence"/>
</dbReference>
<dbReference type="GO" id="GO:0006281">
    <property type="term" value="P:DNA repair"/>
    <property type="evidence" value="ECO:0007669"/>
    <property type="project" value="InterPro"/>
</dbReference>
<accession>A0A6N9JK13</accession>
<dbReference type="GO" id="GO:0006310">
    <property type="term" value="P:DNA recombination"/>
    <property type="evidence" value="ECO:0007669"/>
    <property type="project" value="InterPro"/>
</dbReference>
<dbReference type="InterPro" id="IPR036614">
    <property type="entry name" value="RusA-like_sf"/>
</dbReference>
<gene>
    <name evidence="1" type="ORF">GT464_06760</name>
</gene>